<proteinExistence type="predicted"/>
<sequence>MPVLASALAMLRNVMPDTFGYDEMARTDLLMQPLDGSHEFSPRPVTDVDVGVVQERFQRLGLKRVSRDVMHQAIENGSPRY</sequence>
<dbReference type="EMBL" id="LVYV01000007">
    <property type="protein sequence ID" value="KZD23900.1"/>
    <property type="molecule type" value="Genomic_DNA"/>
</dbReference>
<organism evidence="1 2">
    <name type="scientific">Tardiphaga robiniae</name>
    <dbReference type="NCBI Taxonomy" id="943830"/>
    <lineage>
        <taxon>Bacteria</taxon>
        <taxon>Pseudomonadati</taxon>
        <taxon>Pseudomonadota</taxon>
        <taxon>Alphaproteobacteria</taxon>
        <taxon>Hyphomicrobiales</taxon>
        <taxon>Nitrobacteraceae</taxon>
        <taxon>Tardiphaga</taxon>
    </lineage>
</organism>
<protein>
    <submittedName>
        <fullName evidence="1">Uncharacterized protein</fullName>
    </submittedName>
</protein>
<accession>A0A163ZV78</accession>
<gene>
    <name evidence="1" type="ORF">A4A58_25210</name>
</gene>
<keyword evidence="2" id="KW-1185">Reference proteome</keyword>
<dbReference type="Proteomes" id="UP000076574">
    <property type="component" value="Unassembled WGS sequence"/>
</dbReference>
<dbReference type="AlphaFoldDB" id="A0A163ZV78"/>
<dbReference type="STRING" id="943830.A4A58_25210"/>
<comment type="caution">
    <text evidence="1">The sequence shown here is derived from an EMBL/GenBank/DDBJ whole genome shotgun (WGS) entry which is preliminary data.</text>
</comment>
<evidence type="ECO:0000313" key="2">
    <source>
        <dbReference type="Proteomes" id="UP000076574"/>
    </source>
</evidence>
<evidence type="ECO:0000313" key="1">
    <source>
        <dbReference type="EMBL" id="KZD23900.1"/>
    </source>
</evidence>
<reference evidence="1 2" key="1">
    <citation type="submission" date="2016-03" db="EMBL/GenBank/DDBJ databases">
        <title>Microsymbionts genomes from the relict species Vavilovia formosa (Stev.) Fed.</title>
        <authorList>
            <person name="Kopat V."/>
            <person name="Chirak E."/>
            <person name="Kimeklis A."/>
            <person name="Andronov E."/>
        </authorList>
    </citation>
    <scope>NUCLEOTIDE SEQUENCE [LARGE SCALE GENOMIC DNA]</scope>
    <source>
        <strain evidence="1 2">Vaf07</strain>
    </source>
</reference>
<name>A0A163ZV78_9BRAD</name>